<evidence type="ECO:0000313" key="8">
    <source>
        <dbReference type="EMBL" id="CAG8555541.1"/>
    </source>
</evidence>
<dbReference type="Gene3D" id="1.10.10.1010">
    <property type="entry name" value="Intein homing endonuclease, domain IV"/>
    <property type="match status" value="1"/>
</dbReference>
<evidence type="ECO:0000256" key="2">
    <source>
        <dbReference type="ARBA" id="ARBA00022679"/>
    </source>
</evidence>
<evidence type="ECO:0000256" key="4">
    <source>
        <dbReference type="ARBA" id="ARBA00022777"/>
    </source>
</evidence>
<evidence type="ECO:0000259" key="7">
    <source>
        <dbReference type="PROSITE" id="PS50011"/>
    </source>
</evidence>
<dbReference type="PANTHER" id="PTHR46485">
    <property type="entry name" value="LIM DOMAIN KINASE 1"/>
    <property type="match status" value="1"/>
</dbReference>
<reference evidence="8" key="1">
    <citation type="submission" date="2021-06" db="EMBL/GenBank/DDBJ databases">
        <authorList>
            <person name="Kallberg Y."/>
            <person name="Tangrot J."/>
            <person name="Rosling A."/>
        </authorList>
    </citation>
    <scope>NUCLEOTIDE SEQUENCE</scope>
    <source>
        <strain evidence="8">MT106</strain>
    </source>
</reference>
<dbReference type="GO" id="GO:0005524">
    <property type="term" value="F:ATP binding"/>
    <property type="evidence" value="ECO:0007669"/>
    <property type="project" value="UniProtKB-KW"/>
</dbReference>
<keyword evidence="3" id="KW-0547">Nucleotide-binding</keyword>
<name>A0A9N9B4U6_9GLOM</name>
<dbReference type="Proteomes" id="UP000789831">
    <property type="component" value="Unassembled WGS sequence"/>
</dbReference>
<feature type="compositionally biased region" description="Basic and acidic residues" evidence="6">
    <location>
        <begin position="499"/>
        <end position="519"/>
    </location>
</feature>
<comment type="caution">
    <text evidence="8">The sequence shown here is derived from an EMBL/GenBank/DDBJ whole genome shotgun (WGS) entry which is preliminary data.</text>
</comment>
<feature type="region of interest" description="Disordered" evidence="6">
    <location>
        <begin position="321"/>
        <end position="359"/>
    </location>
</feature>
<dbReference type="PROSITE" id="PS50011">
    <property type="entry name" value="PROTEIN_KINASE_DOM"/>
    <property type="match status" value="1"/>
</dbReference>
<dbReference type="InterPro" id="IPR000719">
    <property type="entry name" value="Prot_kinase_dom"/>
</dbReference>
<dbReference type="InterPro" id="IPR011009">
    <property type="entry name" value="Kinase-like_dom_sf"/>
</dbReference>
<dbReference type="Gene3D" id="1.10.510.10">
    <property type="entry name" value="Transferase(Phosphotransferase) domain 1"/>
    <property type="match status" value="1"/>
</dbReference>
<keyword evidence="4" id="KW-0418">Kinase</keyword>
<feature type="domain" description="Protein kinase" evidence="7">
    <location>
        <begin position="674"/>
        <end position="933"/>
    </location>
</feature>
<feature type="region of interest" description="Disordered" evidence="6">
    <location>
        <begin position="1"/>
        <end position="62"/>
    </location>
</feature>
<evidence type="ECO:0000256" key="5">
    <source>
        <dbReference type="ARBA" id="ARBA00022840"/>
    </source>
</evidence>
<protein>
    <submittedName>
        <fullName evidence="8">4609_t:CDS:1</fullName>
    </submittedName>
</protein>
<feature type="compositionally biased region" description="Basic residues" evidence="6">
    <location>
        <begin position="36"/>
        <end position="52"/>
    </location>
</feature>
<dbReference type="AlphaFoldDB" id="A0A9N9B4U6"/>
<evidence type="ECO:0000256" key="1">
    <source>
        <dbReference type="ARBA" id="ARBA00022527"/>
    </source>
</evidence>
<keyword evidence="1" id="KW-0723">Serine/threonine-protein kinase</keyword>
<feature type="compositionally biased region" description="Polar residues" evidence="6">
    <location>
        <begin position="333"/>
        <end position="346"/>
    </location>
</feature>
<organism evidence="8 9">
    <name type="scientific">Ambispora gerdemannii</name>
    <dbReference type="NCBI Taxonomy" id="144530"/>
    <lineage>
        <taxon>Eukaryota</taxon>
        <taxon>Fungi</taxon>
        <taxon>Fungi incertae sedis</taxon>
        <taxon>Mucoromycota</taxon>
        <taxon>Glomeromycotina</taxon>
        <taxon>Glomeromycetes</taxon>
        <taxon>Archaeosporales</taxon>
        <taxon>Ambisporaceae</taxon>
        <taxon>Ambispora</taxon>
    </lineage>
</organism>
<dbReference type="OrthoDB" id="676979at2759"/>
<evidence type="ECO:0000313" key="9">
    <source>
        <dbReference type="Proteomes" id="UP000789831"/>
    </source>
</evidence>
<feature type="compositionally biased region" description="Polar residues" evidence="6">
    <location>
        <begin position="20"/>
        <end position="35"/>
    </location>
</feature>
<keyword evidence="5" id="KW-0067">ATP-binding</keyword>
<dbReference type="EMBL" id="CAJVPL010001150">
    <property type="protein sequence ID" value="CAG8555541.1"/>
    <property type="molecule type" value="Genomic_DNA"/>
</dbReference>
<feature type="region of interest" description="Disordered" evidence="6">
    <location>
        <begin position="499"/>
        <end position="523"/>
    </location>
</feature>
<keyword evidence="9" id="KW-1185">Reference proteome</keyword>
<accession>A0A9N9B4U6</accession>
<evidence type="ECO:0000256" key="3">
    <source>
        <dbReference type="ARBA" id="ARBA00022741"/>
    </source>
</evidence>
<keyword evidence="2" id="KW-0808">Transferase</keyword>
<feature type="compositionally biased region" description="Basic and acidic residues" evidence="6">
    <location>
        <begin position="347"/>
        <end position="357"/>
    </location>
</feature>
<gene>
    <name evidence="8" type="ORF">AGERDE_LOCUS6888</name>
</gene>
<dbReference type="GO" id="GO:0004674">
    <property type="term" value="F:protein serine/threonine kinase activity"/>
    <property type="evidence" value="ECO:0007669"/>
    <property type="project" value="UniProtKB-KW"/>
</dbReference>
<evidence type="ECO:0000256" key="6">
    <source>
        <dbReference type="SAM" id="MobiDB-lite"/>
    </source>
</evidence>
<sequence length="933" mass="106563">MGCCSSKNSAFDKKDENEKQYQQQTEQITPSSPKPSSRHVSLRRNGTKLRKAKNVESDPLEDEDNHLAKYFKRTSSSKISRKASNPLQILKTRKSKSITSIKSNSIHDDTPSYQHQQYQFEHDEKDTLSVNFNYFIDYDKFSQISGRNVESKRATISDVNETTTDVYSYSKKSKQHSITHDDCEGYSASVAKTQTQQLTPKRRPSARFLQRKGTLNRHAKLYEQRDYRKSFPQQSTTLEHYLAYNQECDNKRRSMGNKASQDSISNSFMQSIVTINRQFEVLSENLEQPINNLQHRSISQTPTGWDENVSSTMTTTIDQSQNTSMRIKGKSALHQSTDSYRSFNSSTDDKQQSETRPKVQLRLSAEQVALLEKADEQFANDLLNSNLNGAHTQDDFVQVQSPTWSMAISDDDTENIQFCHGQLEKLMPVEAILTPVHNIKRLSRRASNGKKLNLSDPKIRETLISLNEDTDQSTFSISVSSSSKKPEIKIELPTVDLTKSLDSDDHKNNNKSRNPEIRPKTIYGTKLSNYGESILRASQIKRFSAGNERPLSPNFERFISFDVNGVKRVTSVATDNQIPHRESISSTRHSIRSKRRSTHSDDEIDDYLDLGNCQQCRRPNTGVEWCKNCNAKHFADDFSKWDSGVDEVNGFIKSTQLSAENSMRIIEWISFDRFINIENIGNGGYSIVDKATLIGGRIRAWDHDYKRWSRYGNHVVVLKRLLNLKRMTLTFLSELKMQWNIVSSDMPTWFGITRDPTTQDFILVIEYIDGNLHSYLQKSFSQITWTSKVEILHDLTWILWTIHESGIVHQDLHSSNILWESGSPKISDLGLSHFIRSSQNQVYGVLPYVPPEVLLGNLSFAKQFENAERLRVNAMLVGDKIEQHPKAIYTSRPLPVVSESGEKLEKCSDDTRISAPITLTKSTDATNHPDIVC</sequence>
<feature type="compositionally biased region" description="Basic and acidic residues" evidence="6">
    <location>
        <begin position="10"/>
        <end position="19"/>
    </location>
</feature>
<dbReference type="PANTHER" id="PTHR46485:SF5">
    <property type="entry name" value="CENTER DIVIDER, ISOFORM A"/>
    <property type="match status" value="1"/>
</dbReference>
<dbReference type="SUPFAM" id="SSF56112">
    <property type="entry name" value="Protein kinase-like (PK-like)"/>
    <property type="match status" value="1"/>
</dbReference>
<dbReference type="Pfam" id="PF00069">
    <property type="entry name" value="Pkinase"/>
    <property type="match status" value="1"/>
</dbReference>
<proteinExistence type="predicted"/>
<dbReference type="InterPro" id="IPR050940">
    <property type="entry name" value="Actin_reg-Ser/Thr_kinase"/>
</dbReference>